<sequence length="697" mass="74953">MNSRFDRMIEEVNLMSRSSDASSPRRRRRIYSSGSSSIGSYDLPKTPHTYPDHSGRLGKDFSVLKMKGDGAYMRPDEHTRSDSTEPEDQGDGAGAWQNPRTPKAAEGMPDWLTNTLSTLQPTHPLRRLMPGLKSPPRKPKRRHSSMTYVSETLPEVVSGGSVFAFKPPETQAPSPRPDSAPDAPQLEPTAIAPPSSENGVPILMHPELDAVQHSPGLEEDATFVSLAPAFVYQHEASRSLSPQSPLMPTSIPDNESSPASLQDTAVSVLPFSRPGPANQWCPPRPPRPIQAPRISRASGPHPDLSVLPAHNLGTGNTAPLNDDIRSHFIASRPPADRPLLTPSKSNFSASLRSDHAAFLDTRRPSIPLVKLVRFHSVPQMPENVSDSDWQPFSKPGPLTGLRSPRRQLPYSGNLSTPPDDPQINAEEEDLGIFRFSSSPPLGDASASAEYEEHTVPPHACLSRSSSQLEPAVIGVGAHHGATRPELASGYTPSGASPRLLYFASPTEDPSSPHQLEADAPPHDLGVGFGSDHDTGSPDTLQSLWAAVIQCDAPYEHEAPPYQQYIPQPPLSSTAFHDAPPTLAPDGSAIDCLQDDDGVSEEGWVHIQAPVTPAQAPLSLPDEHEEPAVVKPFAPAPGIYVSPLKPQDAISPWDDDPKVDQGEVLRGGQAIDDIEEVAPAGHGGSQASEHDSIESWSS</sequence>
<reference evidence="1" key="2">
    <citation type="journal article" date="2022" name="New Phytol.">
        <title>Evolutionary transition to the ectomycorrhizal habit in the genomes of a hyperdiverse lineage of mushroom-forming fungi.</title>
        <authorList>
            <person name="Looney B."/>
            <person name="Miyauchi S."/>
            <person name="Morin E."/>
            <person name="Drula E."/>
            <person name="Courty P.E."/>
            <person name="Kohler A."/>
            <person name="Kuo A."/>
            <person name="LaButti K."/>
            <person name="Pangilinan J."/>
            <person name="Lipzen A."/>
            <person name="Riley R."/>
            <person name="Andreopoulos W."/>
            <person name="He G."/>
            <person name="Johnson J."/>
            <person name="Nolan M."/>
            <person name="Tritt A."/>
            <person name="Barry K.W."/>
            <person name="Grigoriev I.V."/>
            <person name="Nagy L.G."/>
            <person name="Hibbett D."/>
            <person name="Henrissat B."/>
            <person name="Matheny P.B."/>
            <person name="Labbe J."/>
            <person name="Martin F.M."/>
        </authorList>
    </citation>
    <scope>NUCLEOTIDE SEQUENCE</scope>
    <source>
        <strain evidence="1">FP105234-sp</strain>
    </source>
</reference>
<reference evidence="1" key="1">
    <citation type="submission" date="2021-02" db="EMBL/GenBank/DDBJ databases">
        <authorList>
            <consortium name="DOE Joint Genome Institute"/>
            <person name="Ahrendt S."/>
            <person name="Looney B.P."/>
            <person name="Miyauchi S."/>
            <person name="Morin E."/>
            <person name="Drula E."/>
            <person name="Courty P.E."/>
            <person name="Chicoki N."/>
            <person name="Fauchery L."/>
            <person name="Kohler A."/>
            <person name="Kuo A."/>
            <person name="Labutti K."/>
            <person name="Pangilinan J."/>
            <person name="Lipzen A."/>
            <person name="Riley R."/>
            <person name="Andreopoulos W."/>
            <person name="He G."/>
            <person name="Johnson J."/>
            <person name="Barry K.W."/>
            <person name="Grigoriev I.V."/>
            <person name="Nagy L."/>
            <person name="Hibbett D."/>
            <person name="Henrissat B."/>
            <person name="Matheny P.B."/>
            <person name="Labbe J."/>
            <person name="Martin F."/>
        </authorList>
    </citation>
    <scope>NUCLEOTIDE SEQUENCE</scope>
    <source>
        <strain evidence="1">FP105234-sp</strain>
    </source>
</reference>
<accession>A0ACB8RHZ2</accession>
<dbReference type="Proteomes" id="UP000814033">
    <property type="component" value="Unassembled WGS sequence"/>
</dbReference>
<protein>
    <submittedName>
        <fullName evidence="1">Uncharacterized protein</fullName>
    </submittedName>
</protein>
<dbReference type="EMBL" id="MU276009">
    <property type="protein sequence ID" value="KAI0043655.1"/>
    <property type="molecule type" value="Genomic_DNA"/>
</dbReference>
<keyword evidence="2" id="KW-1185">Reference proteome</keyword>
<gene>
    <name evidence="1" type="ORF">FA95DRAFT_1574962</name>
</gene>
<evidence type="ECO:0000313" key="2">
    <source>
        <dbReference type="Proteomes" id="UP000814033"/>
    </source>
</evidence>
<proteinExistence type="predicted"/>
<comment type="caution">
    <text evidence="1">The sequence shown here is derived from an EMBL/GenBank/DDBJ whole genome shotgun (WGS) entry which is preliminary data.</text>
</comment>
<organism evidence="1 2">
    <name type="scientific">Auriscalpium vulgare</name>
    <dbReference type="NCBI Taxonomy" id="40419"/>
    <lineage>
        <taxon>Eukaryota</taxon>
        <taxon>Fungi</taxon>
        <taxon>Dikarya</taxon>
        <taxon>Basidiomycota</taxon>
        <taxon>Agaricomycotina</taxon>
        <taxon>Agaricomycetes</taxon>
        <taxon>Russulales</taxon>
        <taxon>Auriscalpiaceae</taxon>
        <taxon>Auriscalpium</taxon>
    </lineage>
</organism>
<evidence type="ECO:0000313" key="1">
    <source>
        <dbReference type="EMBL" id="KAI0043655.1"/>
    </source>
</evidence>
<name>A0ACB8RHZ2_9AGAM</name>